<dbReference type="AlphaFoldDB" id="A0AAU0F3E0"/>
<evidence type="ECO:0000313" key="1">
    <source>
        <dbReference type="EMBL" id="WOC52137.1"/>
    </source>
</evidence>
<protein>
    <submittedName>
        <fullName evidence="1">Uncharacterized protein</fullName>
    </submittedName>
</protein>
<organism evidence="1 2">
    <name type="scientific">Bergeyella porcorum</name>
    <dbReference type="NCBI Taxonomy" id="1735111"/>
    <lineage>
        <taxon>Bacteria</taxon>
        <taxon>Pseudomonadati</taxon>
        <taxon>Bacteroidota</taxon>
        <taxon>Flavobacteriia</taxon>
        <taxon>Flavobacteriales</taxon>
        <taxon>Weeksellaceae</taxon>
        <taxon>Bergeyella</taxon>
    </lineage>
</organism>
<keyword evidence="2" id="KW-1185">Reference proteome</keyword>
<name>A0AAU0F3E0_9FLAO</name>
<gene>
    <name evidence="1" type="ORF">BPO_1490</name>
</gene>
<sequence>MGRWRTAVALPIWGRAYPYWGLTQAVRKALGKGFGDEVAVELWGRPRGTHRGDSRGCSNAIPAAYRSQTII</sequence>
<dbReference type="Proteomes" id="UP001432059">
    <property type="component" value="Chromosome"/>
</dbReference>
<proteinExistence type="predicted"/>
<evidence type="ECO:0000313" key="2">
    <source>
        <dbReference type="Proteomes" id="UP001432059"/>
    </source>
</evidence>
<accession>A0AAU0F3E0</accession>
<dbReference type="EMBL" id="CP136426">
    <property type="protein sequence ID" value="WOC52137.1"/>
    <property type="molecule type" value="Genomic_DNA"/>
</dbReference>
<reference evidence="1" key="1">
    <citation type="submission" date="2023-10" db="EMBL/GenBank/DDBJ databases">
        <title>Characterization and whole genome sequencing of a novel strain of Bergeyella porcorum QD2021 isolated from pig.</title>
        <authorList>
            <person name="Liu G."/>
            <person name="Chen C."/>
            <person name="Han X."/>
        </authorList>
    </citation>
    <scope>NUCLEOTIDE SEQUENCE</scope>
    <source>
        <strain evidence="1">QD2021</strain>
    </source>
</reference>
<dbReference type="KEGG" id="bpor:BPO_1490"/>